<sequence length="340" mass="37722">MPTPLIEREITAHVSLTTPTGMLNREALGWSRTPVHDTSGIPGRGHWGRNKRWEYWNVMTPSHIVAVTVSCVDYMALHELWVLDRATGDDIDTTVISPGGRSATLPSSLGAGPARARTRRITVDIDEAFDGTRLRASTPRVSIDLLAGRLEAHESLGVVVPWRLGDEIPHFQYTVKDVARPATGTVTVDGVAHEVPTGSWAVLDHGRGRWPYRVRWNWAAASGVVDGRVIGLQLGAKWTDGSGATENALLVDGRLSKISEELVWDYDSEHFMRPWHVHGTSADLVFTPFYDKHSHTNALVISSRTDQLFGVWTGWVRDENGTRVRVDGIEGFAEEVLNRW</sequence>
<evidence type="ECO:0000313" key="1">
    <source>
        <dbReference type="EMBL" id="EQM83942.1"/>
    </source>
</evidence>
<dbReference type="PATRIC" id="fig|1333857.3.peg.560"/>
<dbReference type="Pfam" id="PF10974">
    <property type="entry name" value="DUF2804"/>
    <property type="match status" value="1"/>
</dbReference>
<evidence type="ECO:0000313" key="2">
    <source>
        <dbReference type="Proteomes" id="UP000016033"/>
    </source>
</evidence>
<evidence type="ECO:0008006" key="3">
    <source>
        <dbReference type="Google" id="ProtNLM"/>
    </source>
</evidence>
<reference evidence="1 2" key="1">
    <citation type="journal article" date="2013" name="Genome Announc.">
        <title>Whole-genome sequences of five oyster-associated bacteria show potential for crude oil hydrocarbon degradation.</title>
        <authorList>
            <person name="Chauhan A."/>
            <person name="Green S."/>
            <person name="Pathak A."/>
            <person name="Thomas J."/>
            <person name="Venkatramanan R."/>
        </authorList>
    </citation>
    <scope>NUCLEOTIDE SEQUENCE [LARGE SCALE GENOMIC DNA]</scope>
    <source>
        <strain evidence="1 2">MF109</strain>
    </source>
</reference>
<organism evidence="1 2">
    <name type="scientific">Microbacterium maritypicum MF109</name>
    <dbReference type="NCBI Taxonomy" id="1333857"/>
    <lineage>
        <taxon>Bacteria</taxon>
        <taxon>Bacillati</taxon>
        <taxon>Actinomycetota</taxon>
        <taxon>Actinomycetes</taxon>
        <taxon>Micrococcales</taxon>
        <taxon>Microbacteriaceae</taxon>
        <taxon>Microbacterium</taxon>
    </lineage>
</organism>
<comment type="caution">
    <text evidence="1">The sequence shown here is derived from an EMBL/GenBank/DDBJ whole genome shotgun (WGS) entry which is preliminary data.</text>
</comment>
<accession>T5KW04</accession>
<name>T5KW04_MICMQ</name>
<dbReference type="RefSeq" id="WP_021198542.1">
    <property type="nucleotide sequence ID" value="NZ_ATAO01000057.1"/>
</dbReference>
<dbReference type="EMBL" id="ATAO01000057">
    <property type="protein sequence ID" value="EQM83942.1"/>
    <property type="molecule type" value="Genomic_DNA"/>
</dbReference>
<dbReference type="PANTHER" id="PTHR35868:SF3">
    <property type="entry name" value="DUF2804 DOMAIN-CONTAINING PROTEIN"/>
    <property type="match status" value="1"/>
</dbReference>
<dbReference type="SUPFAM" id="SSF159245">
    <property type="entry name" value="AttH-like"/>
    <property type="match status" value="1"/>
</dbReference>
<dbReference type="PANTHER" id="PTHR35868">
    <property type="entry name" value="DUF2804 DOMAIN-CONTAINING PROTEIN-RELATED"/>
    <property type="match status" value="1"/>
</dbReference>
<dbReference type="InterPro" id="IPR021243">
    <property type="entry name" value="DUF2804"/>
</dbReference>
<dbReference type="AlphaFoldDB" id="T5KW04"/>
<proteinExistence type="predicted"/>
<protein>
    <recommendedName>
        <fullName evidence="3">Glycoside hydrolase family 2 sugar binding protein</fullName>
    </recommendedName>
</protein>
<gene>
    <name evidence="1" type="ORF">L687_11660</name>
</gene>
<dbReference type="Proteomes" id="UP000016033">
    <property type="component" value="Unassembled WGS sequence"/>
</dbReference>